<evidence type="ECO:0000313" key="1">
    <source>
        <dbReference type="EMBL" id="TWU63159.1"/>
    </source>
</evidence>
<name>A0A5C6FP32_9PLAN</name>
<proteinExistence type="predicted"/>
<evidence type="ECO:0008006" key="3">
    <source>
        <dbReference type="Google" id="ProtNLM"/>
    </source>
</evidence>
<dbReference type="OrthoDB" id="928522at2"/>
<dbReference type="AlphaFoldDB" id="A0A5C6FP32"/>
<protein>
    <recommendedName>
        <fullName evidence="3">Ankyrin repeats (3 copies)</fullName>
    </recommendedName>
</protein>
<dbReference type="Proteomes" id="UP000316476">
    <property type="component" value="Unassembled WGS sequence"/>
</dbReference>
<reference evidence="1 2" key="1">
    <citation type="submission" date="2019-02" db="EMBL/GenBank/DDBJ databases">
        <title>Deep-cultivation of Planctomycetes and their phenomic and genomic characterization uncovers novel biology.</title>
        <authorList>
            <person name="Wiegand S."/>
            <person name="Jogler M."/>
            <person name="Boedeker C."/>
            <person name="Pinto D."/>
            <person name="Vollmers J."/>
            <person name="Rivas-Marin E."/>
            <person name="Kohn T."/>
            <person name="Peeters S.H."/>
            <person name="Heuer A."/>
            <person name="Rast P."/>
            <person name="Oberbeckmann S."/>
            <person name="Bunk B."/>
            <person name="Jeske O."/>
            <person name="Meyerdierks A."/>
            <person name="Storesund J.E."/>
            <person name="Kallscheuer N."/>
            <person name="Luecker S."/>
            <person name="Lage O.M."/>
            <person name="Pohl T."/>
            <person name="Merkel B.J."/>
            <person name="Hornburger P."/>
            <person name="Mueller R.-W."/>
            <person name="Bruemmer F."/>
            <person name="Labrenz M."/>
            <person name="Spormann A.M."/>
            <person name="Op Den Camp H."/>
            <person name="Overmann J."/>
            <person name="Amann R."/>
            <person name="Jetten M.S.M."/>
            <person name="Mascher T."/>
            <person name="Medema M.H."/>
            <person name="Devos D.P."/>
            <person name="Kaster A.-K."/>
            <person name="Ovreas L."/>
            <person name="Rohde M."/>
            <person name="Galperin M.Y."/>
            <person name="Jogler C."/>
        </authorList>
    </citation>
    <scope>NUCLEOTIDE SEQUENCE [LARGE SCALE GENOMIC DNA]</scope>
    <source>
        <strain evidence="1 2">V7</strain>
    </source>
</reference>
<dbReference type="Gene3D" id="1.25.40.20">
    <property type="entry name" value="Ankyrin repeat-containing domain"/>
    <property type="match status" value="1"/>
</dbReference>
<sequence length="242" mass="26287">MKILIAQADADPDRFEVNLNPKIYCCEDVRGVRRLYADLLDLPHGRLSIAGLLRRQAELLLQAHRSADGAVAPIIRSWHPRLVGCSDDQVFASEFSLQDMLETVAREHGFSQWAQVDALGDDRTDSIFESAVDAVLAGDTETLGGLIRQSPALAAQRSSYGHRSTLLHYVAANGVETYRQVVPMNLHEITSVLLRAGADPVATADMYGGGCTALMLLRSSAHPKQAGLVERVAELLEDASLA</sequence>
<gene>
    <name evidence="1" type="ORF">V7x_48990</name>
</gene>
<comment type="caution">
    <text evidence="1">The sequence shown here is derived from an EMBL/GenBank/DDBJ whole genome shotgun (WGS) entry which is preliminary data.</text>
</comment>
<dbReference type="RefSeq" id="WP_146415818.1">
    <property type="nucleotide sequence ID" value="NZ_SJPZ01000002.1"/>
</dbReference>
<dbReference type="InterPro" id="IPR036770">
    <property type="entry name" value="Ankyrin_rpt-contain_sf"/>
</dbReference>
<evidence type="ECO:0000313" key="2">
    <source>
        <dbReference type="Proteomes" id="UP000316476"/>
    </source>
</evidence>
<accession>A0A5C6FP32</accession>
<organism evidence="1 2">
    <name type="scientific">Crateriforma conspicua</name>
    <dbReference type="NCBI Taxonomy" id="2527996"/>
    <lineage>
        <taxon>Bacteria</taxon>
        <taxon>Pseudomonadati</taxon>
        <taxon>Planctomycetota</taxon>
        <taxon>Planctomycetia</taxon>
        <taxon>Planctomycetales</taxon>
        <taxon>Planctomycetaceae</taxon>
        <taxon>Crateriforma</taxon>
    </lineage>
</organism>
<dbReference type="EMBL" id="SJPZ01000002">
    <property type="protein sequence ID" value="TWU63159.1"/>
    <property type="molecule type" value="Genomic_DNA"/>
</dbReference>